<keyword evidence="4" id="KW-1185">Reference proteome</keyword>
<reference evidence="3 4" key="1">
    <citation type="journal article" date="2024" name="Nat. Commun.">
        <title>Phylogenomics reveals the evolutionary origins of lichenization in chlorophyte algae.</title>
        <authorList>
            <person name="Puginier C."/>
            <person name="Libourel C."/>
            <person name="Otte J."/>
            <person name="Skaloud P."/>
            <person name="Haon M."/>
            <person name="Grisel S."/>
            <person name="Petersen M."/>
            <person name="Berrin J.G."/>
            <person name="Delaux P.M."/>
            <person name="Dal Grande F."/>
            <person name="Keller J."/>
        </authorList>
    </citation>
    <scope>NUCLEOTIDE SEQUENCE [LARGE SCALE GENOMIC DNA]</scope>
    <source>
        <strain evidence="3 4">SAG 2145</strain>
    </source>
</reference>
<dbReference type="Proteomes" id="UP001438707">
    <property type="component" value="Unassembled WGS sequence"/>
</dbReference>
<dbReference type="EMBL" id="JALJOS010000015">
    <property type="protein sequence ID" value="KAK9830651.1"/>
    <property type="molecule type" value="Genomic_DNA"/>
</dbReference>
<dbReference type="AlphaFoldDB" id="A0AAW1RBE9"/>
<protein>
    <submittedName>
        <fullName evidence="3">Uncharacterized protein</fullName>
    </submittedName>
</protein>
<feature type="signal peptide" evidence="2">
    <location>
        <begin position="1"/>
        <end position="25"/>
    </location>
</feature>
<gene>
    <name evidence="3" type="ORF">WJX74_000305</name>
</gene>
<evidence type="ECO:0000313" key="3">
    <source>
        <dbReference type="EMBL" id="KAK9830651.1"/>
    </source>
</evidence>
<evidence type="ECO:0000256" key="1">
    <source>
        <dbReference type="SAM" id="MobiDB-lite"/>
    </source>
</evidence>
<accession>A0AAW1RBE9</accession>
<evidence type="ECO:0000256" key="2">
    <source>
        <dbReference type="SAM" id="SignalP"/>
    </source>
</evidence>
<comment type="caution">
    <text evidence="3">The sequence shown here is derived from an EMBL/GenBank/DDBJ whole genome shotgun (WGS) entry which is preliminary data.</text>
</comment>
<proteinExistence type="predicted"/>
<feature type="compositionally biased region" description="Pro residues" evidence="1">
    <location>
        <begin position="193"/>
        <end position="208"/>
    </location>
</feature>
<feature type="region of interest" description="Disordered" evidence="1">
    <location>
        <begin position="190"/>
        <end position="210"/>
    </location>
</feature>
<name>A0AAW1RBE9_9CHLO</name>
<sequence length="543" mass="55481">MQDRLRVTTLLGVLLLAASVPAGHAQSEAGGVPSQCWSNAISTSDLLLNYTRSQTSSVTTFSFLVQPKGALVGTVSSVGIRIASQVAAGPASITRSTPVGQITGPPPQFVWTAQQTIAQAYSLSLAADASGLPFYLTSLCQQGITVLDKSGAPVFQQPAAAAGQPGTCFLFFQMTDGSCGYQLLADRELPATSIPPPPPKAPASPPGPSSSYGSYYGSPAGSYGSPSPPAPLFGPPVALGPAASPAYGSPPSAGYRGGSYAPAPSPGYGGYYGSSGYSSGYGLGYGSGYSPATYGGYGSSPAAPAGGYYSATTSTLFGSGRSLLSIIPDEPVMGQPGGMGHFGTAFPSNAWQFVHHKSQSGSMRGQSCPEVGGTAEVACQAQRICGQCSSTSSPDASSAYTLTRSLKDGKMVYNLTASGSATQMPSRLTLRVGSQTPGALISRPQLSSNWLRGAVHRDCSSDTGLKHTITWEQAAIRQAWSKASPPVFQVEAPGDVDLFAEELEVAGSEGAQLLIKPGVALLSVETAGSCAWQALNLQHATDQ</sequence>
<evidence type="ECO:0000313" key="4">
    <source>
        <dbReference type="Proteomes" id="UP001438707"/>
    </source>
</evidence>
<feature type="chain" id="PRO_5043699389" evidence="2">
    <location>
        <begin position="26"/>
        <end position="543"/>
    </location>
</feature>
<organism evidence="3 4">
    <name type="scientific">Apatococcus lobatus</name>
    <dbReference type="NCBI Taxonomy" id="904363"/>
    <lineage>
        <taxon>Eukaryota</taxon>
        <taxon>Viridiplantae</taxon>
        <taxon>Chlorophyta</taxon>
        <taxon>core chlorophytes</taxon>
        <taxon>Trebouxiophyceae</taxon>
        <taxon>Chlorellales</taxon>
        <taxon>Chlorellaceae</taxon>
        <taxon>Apatococcus</taxon>
    </lineage>
</organism>
<keyword evidence="2" id="KW-0732">Signal</keyword>